<dbReference type="AlphaFoldDB" id="A0A3D8GQQ4"/>
<dbReference type="EMBL" id="QNQT01000004">
    <property type="protein sequence ID" value="RDU36758.1"/>
    <property type="molecule type" value="Genomic_DNA"/>
</dbReference>
<dbReference type="InterPro" id="IPR027417">
    <property type="entry name" value="P-loop_NTPase"/>
</dbReference>
<organism evidence="2 3">
    <name type="scientific">Neobacillus piezotolerans</name>
    <dbReference type="NCBI Taxonomy" id="2259171"/>
    <lineage>
        <taxon>Bacteria</taxon>
        <taxon>Bacillati</taxon>
        <taxon>Bacillota</taxon>
        <taxon>Bacilli</taxon>
        <taxon>Bacillales</taxon>
        <taxon>Bacillaceae</taxon>
        <taxon>Neobacillus</taxon>
    </lineage>
</organism>
<sequence length="906" mass="101280">MNLERMLIEKTYYESFMEGSVEKHPALVLAEAYLDARRKGGKGLPEIRFAQGEVYFAFRDYEAAIQKWEGSDGSLGQWAVKNTADAYYELGDLAKAEDLYKSVESMNASLKAEVALQLFSLYIEKGREDAASETIKGLISENPGYPDAAGLARSFFEGRSDWDSATELAANEIVRTKSAEWADILISYVEREATVSYPPVYFNKVLTVLYETDENRFGQLAAALWKTYRGRETYFDWIKEFNLLLGGLDGVPAGIWPELSLLYKESYLDFTTSGNYPIQSLAPIMPSLLSNWLAIEDRRAIGLAASALLAWGGRYPAGISRESVEIAEATLAHSKRTENDFAEGLALISEISSWAEGQGMHIGPRLEWIAGELANFRTRHIVTAGLKGSGKAHVLSQILGESYPEAGTIASSALAFQYCDEAAVSIVTDTGVLEAEELGGLDGAENKNGICTFLLPVPFLKDAGLSIIDLPEFEGDFLSAENLDYIDLADSLFFAVDASDPLTEDQRQALGQIREQAPGLPIHFMLTQSGEPDPHAFEQASLVIKGSFPNSEVIKAGPVPDRERLFESIVKAAVIGTPERSILGSRTDKLLLLIRKTLDHLLVQRAEQEKGIQETIESKEQMAAKLTGAIHQLEDIESERIEKVRKSYRKRLDEAKAETLADIPELLRGTADFIKEDSDFRTVHLSLNDEMNRRLNAYLNETALPKLRVSLGEWLEETGAELSKIQEFLDEMAESFNTLYGREWIRLDCDFRVLDDWQRDIGRMANSYQLDKVNVLLRRTPSQIFLKGAGKLLGALPQNNAMLYNRYKSFVENEDYLDTARLVNERFLMQFDLFEKAISRDLALFFLNPHQVLLGTLAATQEDLADCRQKAADMKKNPARFHDPMALFGIRLRQLEWLEMAGSGNG</sequence>
<dbReference type="RefSeq" id="WP_115452231.1">
    <property type="nucleotide sequence ID" value="NZ_QNQT01000004.1"/>
</dbReference>
<evidence type="ECO:0000256" key="1">
    <source>
        <dbReference type="SAM" id="Coils"/>
    </source>
</evidence>
<dbReference type="InterPro" id="IPR011990">
    <property type="entry name" value="TPR-like_helical_dom_sf"/>
</dbReference>
<dbReference type="OrthoDB" id="2953146at2"/>
<dbReference type="Gene3D" id="1.25.40.10">
    <property type="entry name" value="Tetratricopeptide repeat domain"/>
    <property type="match status" value="1"/>
</dbReference>
<dbReference type="SUPFAM" id="SSF48452">
    <property type="entry name" value="TPR-like"/>
    <property type="match status" value="1"/>
</dbReference>
<reference evidence="2 3" key="1">
    <citation type="submission" date="2018-07" db="EMBL/GenBank/DDBJ databases">
        <title>Bacillus sp. YLB-04 draft genome sequence.</title>
        <authorList>
            <person name="Yu L."/>
            <person name="Tang X."/>
        </authorList>
    </citation>
    <scope>NUCLEOTIDE SEQUENCE [LARGE SCALE GENOMIC DNA]</scope>
    <source>
        <strain evidence="2 3">YLB-04</strain>
    </source>
</reference>
<accession>A0A3D8GQQ4</accession>
<name>A0A3D8GQQ4_9BACI</name>
<proteinExistence type="predicted"/>
<dbReference type="Pfam" id="PF14559">
    <property type="entry name" value="TPR_19"/>
    <property type="match status" value="1"/>
</dbReference>
<evidence type="ECO:0000313" key="2">
    <source>
        <dbReference type="EMBL" id="RDU36758.1"/>
    </source>
</evidence>
<dbReference type="Gene3D" id="3.40.50.300">
    <property type="entry name" value="P-loop containing nucleotide triphosphate hydrolases"/>
    <property type="match status" value="1"/>
</dbReference>
<feature type="coiled-coil region" evidence="1">
    <location>
        <begin position="616"/>
        <end position="658"/>
    </location>
</feature>
<comment type="caution">
    <text evidence="2">The sequence shown here is derived from an EMBL/GenBank/DDBJ whole genome shotgun (WGS) entry which is preliminary data.</text>
</comment>
<evidence type="ECO:0000313" key="3">
    <source>
        <dbReference type="Proteomes" id="UP000257144"/>
    </source>
</evidence>
<protein>
    <submittedName>
        <fullName evidence="2">GTP-binding protein</fullName>
    </submittedName>
</protein>
<keyword evidence="1" id="KW-0175">Coiled coil</keyword>
<gene>
    <name evidence="2" type="ORF">DRW41_11950</name>
</gene>
<dbReference type="SUPFAM" id="SSF52540">
    <property type="entry name" value="P-loop containing nucleoside triphosphate hydrolases"/>
    <property type="match status" value="1"/>
</dbReference>
<keyword evidence="3" id="KW-1185">Reference proteome</keyword>
<dbReference type="Proteomes" id="UP000257144">
    <property type="component" value="Unassembled WGS sequence"/>
</dbReference>